<evidence type="ECO:0000313" key="3">
    <source>
        <dbReference type="Proteomes" id="UP000321832"/>
    </source>
</evidence>
<feature type="transmembrane region" description="Helical" evidence="1">
    <location>
        <begin position="49"/>
        <end position="70"/>
    </location>
</feature>
<evidence type="ECO:0000256" key="1">
    <source>
        <dbReference type="SAM" id="Phobius"/>
    </source>
</evidence>
<feature type="transmembrane region" description="Helical" evidence="1">
    <location>
        <begin position="6"/>
        <end position="28"/>
    </location>
</feature>
<sequence length="73" mass="8667">MVIFRWIVGVLCGLFAAGWLFTFLMYVLRDDDRFAELGKRLRHFTILIALLWFNTEIWGRVVWTIFTWGVPTA</sequence>
<keyword evidence="1" id="KW-1133">Transmembrane helix</keyword>
<accession>A0A5C6TXW1</accession>
<keyword evidence="1" id="KW-0812">Transmembrane</keyword>
<keyword evidence="3" id="KW-1185">Reference proteome</keyword>
<evidence type="ECO:0000313" key="2">
    <source>
        <dbReference type="EMBL" id="TXC65403.1"/>
    </source>
</evidence>
<reference evidence="2 3" key="1">
    <citation type="submission" date="2019-08" db="EMBL/GenBank/DDBJ databases">
        <authorList>
            <person name="Khan S.A."/>
            <person name="Jeon C.O."/>
            <person name="Jeong S.E."/>
        </authorList>
    </citation>
    <scope>NUCLEOTIDE SEQUENCE [LARGE SCALE GENOMIC DNA]</scope>
    <source>
        <strain evidence="3">IMCC1728</strain>
    </source>
</reference>
<dbReference type="Proteomes" id="UP000321832">
    <property type="component" value="Unassembled WGS sequence"/>
</dbReference>
<gene>
    <name evidence="2" type="ORF">FSC37_02720</name>
</gene>
<keyword evidence="1" id="KW-0472">Membrane</keyword>
<organism evidence="2 3">
    <name type="scientific">Piscinibacter aquaticus</name>
    <dbReference type="NCBI Taxonomy" id="392597"/>
    <lineage>
        <taxon>Bacteria</taxon>
        <taxon>Pseudomonadati</taxon>
        <taxon>Pseudomonadota</taxon>
        <taxon>Betaproteobacteria</taxon>
        <taxon>Burkholderiales</taxon>
        <taxon>Sphaerotilaceae</taxon>
        <taxon>Piscinibacter</taxon>
    </lineage>
</organism>
<dbReference type="AlphaFoldDB" id="A0A5C6TXW1"/>
<dbReference type="EMBL" id="VOPW01000001">
    <property type="protein sequence ID" value="TXC65403.1"/>
    <property type="molecule type" value="Genomic_DNA"/>
</dbReference>
<comment type="caution">
    <text evidence="2">The sequence shown here is derived from an EMBL/GenBank/DDBJ whole genome shotgun (WGS) entry which is preliminary data.</text>
</comment>
<protein>
    <submittedName>
        <fullName evidence="2">Uncharacterized protein</fullName>
    </submittedName>
</protein>
<proteinExistence type="predicted"/>
<name>A0A5C6TXW1_9BURK</name>